<keyword evidence="2" id="KW-1185">Reference proteome</keyword>
<evidence type="ECO:0000313" key="2">
    <source>
        <dbReference type="Proteomes" id="UP000275530"/>
    </source>
</evidence>
<organism evidence="1 2">
    <name type="scientific">Mesorhizobium jarvisii</name>
    <dbReference type="NCBI Taxonomy" id="1777867"/>
    <lineage>
        <taxon>Bacteria</taxon>
        <taxon>Pseudomonadati</taxon>
        <taxon>Pseudomonadota</taxon>
        <taxon>Alphaproteobacteria</taxon>
        <taxon>Hyphomicrobiales</taxon>
        <taxon>Phyllobacteriaceae</taxon>
        <taxon>Mesorhizobium</taxon>
    </lineage>
</organism>
<gene>
    <name evidence="1" type="ORF">D3242_25930</name>
</gene>
<dbReference type="Proteomes" id="UP000275530">
    <property type="component" value="Unassembled WGS sequence"/>
</dbReference>
<dbReference type="AlphaFoldDB" id="A0A6M7TEN2"/>
<dbReference type="RefSeq" id="WP_064986176.1">
    <property type="nucleotide sequence ID" value="NZ_CP033507.1"/>
</dbReference>
<reference evidence="1 2" key="1">
    <citation type="submission" date="2018-09" db="EMBL/GenBank/DDBJ databases">
        <title>Mesorhizobium carmichaelinearum sp. nov. isolated from Carmichaelinea spp. root nodules in New Zealand.</title>
        <authorList>
            <person name="De Meyer S.E."/>
        </authorList>
    </citation>
    <scope>NUCLEOTIDE SEQUENCE [LARGE SCALE GENOMIC DNA]</scope>
    <source>
        <strain evidence="1 2">LMG 28313</strain>
    </source>
</reference>
<comment type="caution">
    <text evidence="1">The sequence shown here is derived from an EMBL/GenBank/DDBJ whole genome shotgun (WGS) entry which is preliminary data.</text>
</comment>
<protein>
    <submittedName>
        <fullName evidence="1">Uncharacterized protein</fullName>
    </submittedName>
</protein>
<name>A0A6M7TEN2_9HYPH</name>
<sequence length="72" mass="7748">MSRQLSRAEQDEILAQHGITSVESDELVVFDGLDFTVYKLITKAPGGPGIAAANRKARRAARAAAKRKAQPV</sequence>
<proteinExistence type="predicted"/>
<dbReference type="EMBL" id="QZXA01000011">
    <property type="protein sequence ID" value="RJT30159.1"/>
    <property type="molecule type" value="Genomic_DNA"/>
</dbReference>
<accession>A0A6M7TEN2</accession>
<evidence type="ECO:0000313" key="1">
    <source>
        <dbReference type="EMBL" id="RJT30159.1"/>
    </source>
</evidence>